<dbReference type="Proteomes" id="UP001060215">
    <property type="component" value="Chromosome 4"/>
</dbReference>
<reference evidence="1 2" key="1">
    <citation type="journal article" date="2022" name="Plant J.">
        <title>Chromosome-level genome of Camellia lanceoleosa provides a valuable resource for understanding genome evolution and self-incompatibility.</title>
        <authorList>
            <person name="Gong W."/>
            <person name="Xiao S."/>
            <person name="Wang L."/>
            <person name="Liao Z."/>
            <person name="Chang Y."/>
            <person name="Mo W."/>
            <person name="Hu G."/>
            <person name="Li W."/>
            <person name="Zhao G."/>
            <person name="Zhu H."/>
            <person name="Hu X."/>
            <person name="Ji K."/>
            <person name="Xiang X."/>
            <person name="Song Q."/>
            <person name="Yuan D."/>
            <person name="Jin S."/>
            <person name="Zhang L."/>
        </authorList>
    </citation>
    <scope>NUCLEOTIDE SEQUENCE [LARGE SCALE GENOMIC DNA]</scope>
    <source>
        <strain evidence="1">SQ_2022a</strain>
    </source>
</reference>
<protein>
    <submittedName>
        <fullName evidence="1">Uncharacterized protein</fullName>
    </submittedName>
</protein>
<organism evidence="1 2">
    <name type="scientific">Camellia lanceoleosa</name>
    <dbReference type="NCBI Taxonomy" id="1840588"/>
    <lineage>
        <taxon>Eukaryota</taxon>
        <taxon>Viridiplantae</taxon>
        <taxon>Streptophyta</taxon>
        <taxon>Embryophyta</taxon>
        <taxon>Tracheophyta</taxon>
        <taxon>Spermatophyta</taxon>
        <taxon>Magnoliopsida</taxon>
        <taxon>eudicotyledons</taxon>
        <taxon>Gunneridae</taxon>
        <taxon>Pentapetalae</taxon>
        <taxon>asterids</taxon>
        <taxon>Ericales</taxon>
        <taxon>Theaceae</taxon>
        <taxon>Camellia</taxon>
    </lineage>
</organism>
<sequence>MASGSSGRNNSVSKGFDFATTDDIVCSYEDYDNEDNYNGRHSNSMIGSNSTKWSREQCNDDRYRNTELSSLCSTHVYKLCFFVFIFCFTQHQLCKNPRPNPDIKTLFMDHTCTPPNGALAPTPVSLPPAGVAKPTAYPSLGAHGASHLLKYDSMLGTFKAEVKIVDNKTISVDGKPIKVVSSRDPLKLPWAELGIDIVIEALDLIRGKNFVMLMDSCLEGHFSNDEGIELVRLASRCLQYEPRKRPNAKSLVIALASLEKKRGVPHSCKQTSNYLIC</sequence>
<proteinExistence type="predicted"/>
<keyword evidence="2" id="KW-1185">Reference proteome</keyword>
<comment type="caution">
    <text evidence="1">The sequence shown here is derived from an EMBL/GenBank/DDBJ whole genome shotgun (WGS) entry which is preliminary data.</text>
</comment>
<gene>
    <name evidence="1" type="ORF">LOK49_LG05G00131</name>
</gene>
<dbReference type="EMBL" id="CM045761">
    <property type="protein sequence ID" value="KAI8014808.1"/>
    <property type="molecule type" value="Genomic_DNA"/>
</dbReference>
<accession>A0ACC0HN39</accession>
<evidence type="ECO:0000313" key="2">
    <source>
        <dbReference type="Proteomes" id="UP001060215"/>
    </source>
</evidence>
<evidence type="ECO:0000313" key="1">
    <source>
        <dbReference type="EMBL" id="KAI8014808.1"/>
    </source>
</evidence>
<name>A0ACC0HN39_9ERIC</name>